<evidence type="ECO:0000313" key="2">
    <source>
        <dbReference type="Proteomes" id="UP000092018"/>
    </source>
</evidence>
<dbReference type="EMBL" id="CP016177">
    <property type="protein sequence ID" value="ANO32395.1"/>
    <property type="molecule type" value="Genomic_DNA"/>
</dbReference>
<organism evidence="1 2">
    <name type="scientific">Vibrio breoganii</name>
    <dbReference type="NCBI Taxonomy" id="553239"/>
    <lineage>
        <taxon>Bacteria</taxon>
        <taxon>Pseudomonadati</taxon>
        <taxon>Pseudomonadota</taxon>
        <taxon>Gammaproteobacteria</taxon>
        <taxon>Vibrionales</taxon>
        <taxon>Vibrionaceae</taxon>
        <taxon>Vibrio</taxon>
    </lineage>
</organism>
<name>A0AAN0XTJ9_9VIBR</name>
<dbReference type="RefSeq" id="WP_065209606.1">
    <property type="nucleotide sequence ID" value="NZ_CP016177.1"/>
</dbReference>
<reference evidence="1 2" key="1">
    <citation type="submission" date="2016-06" db="EMBL/GenBank/DDBJ databases">
        <title>Adaptive Radiation by Waves of Gene Transfer Leads to Fine-Scale Resource Partitioning in Marine Microbes.</title>
        <authorList>
            <person name="Hehemann J.-H."/>
            <person name="Arevalo P."/>
            <person name="Datta M.S."/>
            <person name="Yu X."/>
            <person name="Corzett C."/>
            <person name="Henschel A."/>
            <person name="Preheim S.P."/>
            <person name="Timberlake S."/>
            <person name="Alm E.J."/>
            <person name="Polz M.F."/>
        </authorList>
    </citation>
    <scope>NUCLEOTIDE SEQUENCE [LARGE SCALE GENOMIC DNA]</scope>
    <source>
        <strain evidence="1 2">FF50</strain>
    </source>
</reference>
<evidence type="ECO:0000313" key="1">
    <source>
        <dbReference type="EMBL" id="ANO32395.1"/>
    </source>
</evidence>
<dbReference type="Gene3D" id="3.40.190.10">
    <property type="entry name" value="Periplasmic binding protein-like II"/>
    <property type="match status" value="2"/>
</dbReference>
<dbReference type="SUPFAM" id="SSF53850">
    <property type="entry name" value="Periplasmic binding protein-like II"/>
    <property type="match status" value="1"/>
</dbReference>
<gene>
    <name evidence="1" type="ORF">A6E01_03910</name>
</gene>
<sequence length="93" mass="10956">MYLIADLFVRDLLQKLGAILSVAAMMLAVSNSDRLGEVFESMFNRWGKPLGLKCFDFPFPFKSVNYHITYQRWFINDLNHQRLRELIKQEVSL</sequence>
<protein>
    <submittedName>
        <fullName evidence="1">Uncharacterized protein</fullName>
    </submittedName>
</protein>
<dbReference type="AlphaFoldDB" id="A0AAN0XTJ9"/>
<dbReference type="KEGG" id="vbr:A6E01_03910"/>
<proteinExistence type="predicted"/>
<accession>A0AAN0XTJ9</accession>
<dbReference type="Proteomes" id="UP000092018">
    <property type="component" value="Chromosome 1"/>
</dbReference>